<evidence type="ECO:0000259" key="11">
    <source>
        <dbReference type="PROSITE" id="PS51671"/>
    </source>
</evidence>
<dbReference type="InterPro" id="IPR008927">
    <property type="entry name" value="6-PGluconate_DH-like_C_sf"/>
</dbReference>
<evidence type="ECO:0000256" key="6">
    <source>
        <dbReference type="ARBA" id="ARBA00023002"/>
    </source>
</evidence>
<evidence type="ECO:0000256" key="4">
    <source>
        <dbReference type="ARBA" id="ARBA00016891"/>
    </source>
</evidence>
<dbReference type="SUPFAM" id="SSF51735">
    <property type="entry name" value="NAD(P)-binding Rossmann-fold domains"/>
    <property type="match status" value="1"/>
</dbReference>
<dbReference type="GO" id="GO:0004665">
    <property type="term" value="F:prephenate dehydrogenase (NADP+) activity"/>
    <property type="evidence" value="ECO:0007669"/>
    <property type="project" value="InterPro"/>
</dbReference>
<dbReference type="InterPro" id="IPR046825">
    <property type="entry name" value="PDH_C"/>
</dbReference>
<reference evidence="12" key="1">
    <citation type="submission" date="2016-06" db="EMBL/GenBank/DDBJ databases">
        <title>Identification of putative biosynthetic pathways for the production of bioactive secondary metabolites by the marine actinomycete Kocuria kristinae RUTW2-3.</title>
        <authorList>
            <person name="Waterworth S.C."/>
            <person name="Walmsley T.A."/>
            <person name="Matongo T."/>
            <person name="Davies-Coleman M.T."/>
            <person name="Dorrington R.A."/>
        </authorList>
    </citation>
    <scope>NUCLEOTIDE SEQUENCE [LARGE SCALE GENOMIC DNA]</scope>
    <source>
        <strain evidence="12">RUTW2-3</strain>
    </source>
</reference>
<dbReference type="SUPFAM" id="SSF48179">
    <property type="entry name" value="6-phosphogluconate dehydrogenase C-terminal domain-like"/>
    <property type="match status" value="1"/>
</dbReference>
<dbReference type="STRING" id="37923.BK826_10140"/>
<dbReference type="InterPro" id="IPR003099">
    <property type="entry name" value="Prephen_DH"/>
</dbReference>
<dbReference type="RefSeq" id="WP_055684690.1">
    <property type="nucleotide sequence ID" value="NZ_CP065738.1"/>
</dbReference>
<dbReference type="SUPFAM" id="SSF55021">
    <property type="entry name" value="ACT-like"/>
    <property type="match status" value="1"/>
</dbReference>
<evidence type="ECO:0000313" key="12">
    <source>
        <dbReference type="EMBL" id="OAX51713.1"/>
    </source>
</evidence>
<dbReference type="EC" id="1.3.1.12" evidence="3"/>
<keyword evidence="7" id="KW-0520">NAD</keyword>
<dbReference type="Gene3D" id="3.30.70.260">
    <property type="match status" value="1"/>
</dbReference>
<evidence type="ECO:0000256" key="8">
    <source>
        <dbReference type="ARBA" id="ARBA00023141"/>
    </source>
</evidence>
<keyword evidence="6" id="KW-0560">Oxidoreductase</keyword>
<dbReference type="PANTHER" id="PTHR21363">
    <property type="entry name" value="PREPHENATE DEHYDROGENASE"/>
    <property type="match status" value="1"/>
</dbReference>
<gene>
    <name evidence="12" type="ORF">AN277_0207310</name>
</gene>
<dbReference type="AlphaFoldDB" id="A0A199NSY5"/>
<keyword evidence="8" id="KW-0057">Aromatic amino acid biosynthesis</keyword>
<dbReference type="InterPro" id="IPR036291">
    <property type="entry name" value="NAD(P)-bd_dom_sf"/>
</dbReference>
<evidence type="ECO:0000256" key="9">
    <source>
        <dbReference type="ARBA" id="ARBA00049260"/>
    </source>
</evidence>
<dbReference type="Gene3D" id="3.40.50.720">
    <property type="entry name" value="NAD(P)-binding Rossmann-like Domain"/>
    <property type="match status" value="1"/>
</dbReference>
<evidence type="ECO:0000313" key="13">
    <source>
        <dbReference type="Proteomes" id="UP000053171"/>
    </source>
</evidence>
<feature type="domain" description="Prephenate/arogenate dehydrogenase" evidence="10">
    <location>
        <begin position="15"/>
        <end position="308"/>
    </location>
</feature>
<dbReference type="InterPro" id="IPR050812">
    <property type="entry name" value="Preph/Arog_dehydrog"/>
</dbReference>
<sequence length="380" mass="39552">MPARARSAVGATVSGPVLIIGAGLLGASVGLGLSLQGVPVWVRDISPTTEAVAADLGAGSSWAGLVRELGEEGARAEADPQLVVVATPPDVAGATAVQALRDFPRAVVLDIASVKAPILAEVLASGEDARRYIGTHPMAGRERSGPVAARAELFTSRPWVVCEHEEVAPEAVRLARGLGQDLGGIVTFLDPAEHDETVALISHVPQVMSSLLASRLRDTPLEALGLAGQGLRDTTRIAASAPGMWVQILAANAAPVVRTLYGVRADLDRLIGTLEDPTADGARLDIAQLMSEGNAGVARIPGKHGGSPKAFSELTVLVDDTPGQIARLLTEIGELGVNVEDVRMEHSPGQPVGMVEVAVNPTVHERLVQDLTTRGWRIAR</sequence>
<dbReference type="PROSITE" id="PS51671">
    <property type="entry name" value="ACT"/>
    <property type="match status" value="1"/>
</dbReference>
<accession>A0A199NSY5</accession>
<keyword evidence="13" id="KW-1185">Reference proteome</keyword>
<keyword evidence="5" id="KW-0827">Tyrosine biosynthesis</keyword>
<dbReference type="Gene3D" id="1.10.3660.10">
    <property type="entry name" value="6-phosphogluconate dehydrogenase C-terminal like domain"/>
    <property type="match status" value="1"/>
</dbReference>
<protein>
    <recommendedName>
        <fullName evidence="4">Prephenate dehydrogenase</fullName>
        <ecNumber evidence="3">1.3.1.12</ecNumber>
    </recommendedName>
</protein>
<dbReference type="NCBIfam" id="NF005111">
    <property type="entry name" value="PRK06545.2-3"/>
    <property type="match status" value="1"/>
</dbReference>
<comment type="pathway">
    <text evidence="1">Amino-acid biosynthesis; L-tyrosine biosynthesis; (4-hydroxyphenyl)pyruvate from prephenate (NAD(+) route): step 1/1.</text>
</comment>
<dbReference type="GO" id="GO:0006571">
    <property type="term" value="P:tyrosine biosynthetic process"/>
    <property type="evidence" value="ECO:0007669"/>
    <property type="project" value="UniProtKB-UniPathway"/>
</dbReference>
<evidence type="ECO:0000256" key="5">
    <source>
        <dbReference type="ARBA" id="ARBA00022498"/>
    </source>
</evidence>
<name>A0A199NSY5_9MICC</name>
<dbReference type="Pfam" id="PF02153">
    <property type="entry name" value="PDH_N"/>
    <property type="match status" value="1"/>
</dbReference>
<dbReference type="PROSITE" id="PS51176">
    <property type="entry name" value="PDH_ADH"/>
    <property type="match status" value="1"/>
</dbReference>
<comment type="caution">
    <text evidence="12">The sequence shown here is derived from an EMBL/GenBank/DDBJ whole genome shotgun (WGS) entry which is preliminary data.</text>
</comment>
<proteinExistence type="inferred from homology"/>
<comment type="catalytic activity">
    <reaction evidence="9">
        <text>prephenate + NAD(+) = 3-(4-hydroxyphenyl)pyruvate + CO2 + NADH</text>
        <dbReference type="Rhea" id="RHEA:13869"/>
        <dbReference type="ChEBI" id="CHEBI:16526"/>
        <dbReference type="ChEBI" id="CHEBI:29934"/>
        <dbReference type="ChEBI" id="CHEBI:36242"/>
        <dbReference type="ChEBI" id="CHEBI:57540"/>
        <dbReference type="ChEBI" id="CHEBI:57945"/>
        <dbReference type="EC" id="1.3.1.12"/>
    </reaction>
</comment>
<dbReference type="InterPro" id="IPR046826">
    <property type="entry name" value="PDH_N"/>
</dbReference>
<dbReference type="GO" id="GO:0008977">
    <property type="term" value="F:prephenate dehydrogenase (NAD+) activity"/>
    <property type="evidence" value="ECO:0007669"/>
    <property type="project" value="UniProtKB-EC"/>
</dbReference>
<feature type="domain" description="ACT" evidence="11">
    <location>
        <begin position="313"/>
        <end position="380"/>
    </location>
</feature>
<dbReference type="EMBL" id="LJBJ02000013">
    <property type="protein sequence ID" value="OAX51713.1"/>
    <property type="molecule type" value="Genomic_DNA"/>
</dbReference>
<dbReference type="InterPro" id="IPR045865">
    <property type="entry name" value="ACT-like_dom_sf"/>
</dbReference>
<dbReference type="NCBIfam" id="NF005112">
    <property type="entry name" value="PRK06545.2-4"/>
    <property type="match status" value="1"/>
</dbReference>
<dbReference type="PANTHER" id="PTHR21363:SF0">
    <property type="entry name" value="PREPHENATE DEHYDROGENASE [NADP(+)]"/>
    <property type="match status" value="1"/>
</dbReference>
<dbReference type="Proteomes" id="UP000053171">
    <property type="component" value="Unassembled WGS sequence"/>
</dbReference>
<comment type="similarity">
    <text evidence="2">Belongs to the prephenate/arogenate dehydrogenase family.</text>
</comment>
<dbReference type="GeneID" id="61263260"/>
<evidence type="ECO:0000256" key="1">
    <source>
        <dbReference type="ARBA" id="ARBA00005067"/>
    </source>
</evidence>
<dbReference type="Pfam" id="PF20463">
    <property type="entry name" value="PDH_C"/>
    <property type="match status" value="1"/>
</dbReference>
<evidence type="ECO:0000256" key="7">
    <source>
        <dbReference type="ARBA" id="ARBA00023027"/>
    </source>
</evidence>
<evidence type="ECO:0000256" key="2">
    <source>
        <dbReference type="ARBA" id="ARBA00007964"/>
    </source>
</evidence>
<keyword evidence="8" id="KW-0028">Amino-acid biosynthesis</keyword>
<dbReference type="InterPro" id="IPR002912">
    <property type="entry name" value="ACT_dom"/>
</dbReference>
<organism evidence="12 13">
    <name type="scientific">Rothia kristinae</name>
    <dbReference type="NCBI Taxonomy" id="37923"/>
    <lineage>
        <taxon>Bacteria</taxon>
        <taxon>Bacillati</taxon>
        <taxon>Actinomycetota</taxon>
        <taxon>Actinomycetes</taxon>
        <taxon>Micrococcales</taxon>
        <taxon>Micrococcaceae</taxon>
        <taxon>Rothia</taxon>
    </lineage>
</organism>
<dbReference type="GO" id="GO:0070403">
    <property type="term" value="F:NAD+ binding"/>
    <property type="evidence" value="ECO:0007669"/>
    <property type="project" value="InterPro"/>
</dbReference>
<evidence type="ECO:0000256" key="3">
    <source>
        <dbReference type="ARBA" id="ARBA00012068"/>
    </source>
</evidence>
<evidence type="ECO:0000259" key="10">
    <source>
        <dbReference type="PROSITE" id="PS51176"/>
    </source>
</evidence>
<dbReference type="UniPathway" id="UPA00122">
    <property type="reaction ID" value="UER00961"/>
</dbReference>